<proteinExistence type="predicted"/>
<dbReference type="AlphaFoldDB" id="A0A5C3NIL5"/>
<dbReference type="PANTHER" id="PTHR35340:SF5">
    <property type="entry name" value="ASST-DOMAIN-CONTAINING PROTEIN"/>
    <property type="match status" value="1"/>
</dbReference>
<keyword evidence="2" id="KW-1185">Reference proteome</keyword>
<dbReference type="EMBL" id="ML213507">
    <property type="protein sequence ID" value="TFK53441.1"/>
    <property type="molecule type" value="Genomic_DNA"/>
</dbReference>
<dbReference type="InterPro" id="IPR053143">
    <property type="entry name" value="Arylsulfate_ST"/>
</dbReference>
<dbReference type="STRING" id="5364.A0A5C3NIL5"/>
<organism evidence="1 2">
    <name type="scientific">Heliocybe sulcata</name>
    <dbReference type="NCBI Taxonomy" id="5364"/>
    <lineage>
        <taxon>Eukaryota</taxon>
        <taxon>Fungi</taxon>
        <taxon>Dikarya</taxon>
        <taxon>Basidiomycota</taxon>
        <taxon>Agaricomycotina</taxon>
        <taxon>Agaricomycetes</taxon>
        <taxon>Gloeophyllales</taxon>
        <taxon>Gloeophyllaceae</taxon>
        <taxon>Heliocybe</taxon>
    </lineage>
</organism>
<reference evidence="1 2" key="1">
    <citation type="journal article" date="2019" name="Nat. Ecol. Evol.">
        <title>Megaphylogeny resolves global patterns of mushroom evolution.</title>
        <authorList>
            <person name="Varga T."/>
            <person name="Krizsan K."/>
            <person name="Foldi C."/>
            <person name="Dima B."/>
            <person name="Sanchez-Garcia M."/>
            <person name="Sanchez-Ramirez S."/>
            <person name="Szollosi G.J."/>
            <person name="Szarkandi J.G."/>
            <person name="Papp V."/>
            <person name="Albert L."/>
            <person name="Andreopoulos W."/>
            <person name="Angelini C."/>
            <person name="Antonin V."/>
            <person name="Barry K.W."/>
            <person name="Bougher N.L."/>
            <person name="Buchanan P."/>
            <person name="Buyck B."/>
            <person name="Bense V."/>
            <person name="Catcheside P."/>
            <person name="Chovatia M."/>
            <person name="Cooper J."/>
            <person name="Damon W."/>
            <person name="Desjardin D."/>
            <person name="Finy P."/>
            <person name="Geml J."/>
            <person name="Haridas S."/>
            <person name="Hughes K."/>
            <person name="Justo A."/>
            <person name="Karasinski D."/>
            <person name="Kautmanova I."/>
            <person name="Kiss B."/>
            <person name="Kocsube S."/>
            <person name="Kotiranta H."/>
            <person name="LaButti K.M."/>
            <person name="Lechner B.E."/>
            <person name="Liimatainen K."/>
            <person name="Lipzen A."/>
            <person name="Lukacs Z."/>
            <person name="Mihaltcheva S."/>
            <person name="Morgado L.N."/>
            <person name="Niskanen T."/>
            <person name="Noordeloos M.E."/>
            <person name="Ohm R.A."/>
            <person name="Ortiz-Santana B."/>
            <person name="Ovrebo C."/>
            <person name="Racz N."/>
            <person name="Riley R."/>
            <person name="Savchenko A."/>
            <person name="Shiryaev A."/>
            <person name="Soop K."/>
            <person name="Spirin V."/>
            <person name="Szebenyi C."/>
            <person name="Tomsovsky M."/>
            <person name="Tulloss R.E."/>
            <person name="Uehling J."/>
            <person name="Grigoriev I.V."/>
            <person name="Vagvolgyi C."/>
            <person name="Papp T."/>
            <person name="Martin F.M."/>
            <person name="Miettinen O."/>
            <person name="Hibbett D.S."/>
            <person name="Nagy L.G."/>
        </authorList>
    </citation>
    <scope>NUCLEOTIDE SEQUENCE [LARGE SCALE GENOMIC DNA]</scope>
    <source>
        <strain evidence="1 2">OMC1185</strain>
    </source>
</reference>
<name>A0A5C3NIL5_9AGAM</name>
<evidence type="ECO:0008006" key="3">
    <source>
        <dbReference type="Google" id="ProtNLM"/>
    </source>
</evidence>
<dbReference type="Pfam" id="PF14269">
    <property type="entry name" value="Arylsulfotran_2"/>
    <property type="match status" value="2"/>
</dbReference>
<dbReference type="InterPro" id="IPR039535">
    <property type="entry name" value="ASST-like"/>
</dbReference>
<evidence type="ECO:0000313" key="2">
    <source>
        <dbReference type="Proteomes" id="UP000305948"/>
    </source>
</evidence>
<dbReference type="PANTHER" id="PTHR35340">
    <property type="entry name" value="PQQ ENZYME REPEAT PROTEIN-RELATED"/>
    <property type="match status" value="1"/>
</dbReference>
<dbReference type="Proteomes" id="UP000305948">
    <property type="component" value="Unassembled WGS sequence"/>
</dbReference>
<dbReference type="OrthoDB" id="5427350at2759"/>
<protein>
    <recommendedName>
        <fullName evidence="3">ASST-domain-containing protein</fullName>
    </recommendedName>
</protein>
<accession>A0A5C3NIL5</accession>
<sequence length="484" mass="52878">MGINDCFDLRTQTLNGTEVLTMWVGEVVNGWGAGRAIIMNSTYDVIHNFTSTFPNGADIHEFFIPRVTNRTALLSAYYAINTDLSEVGGTGDDWLLECGFQEIDIATGNVLFSWNASDHVTYSDSYEGFWTDDSESNPWDFFHMNSVDKDADGNYLVSSRLAFPALKTRSTLFNGSGDIFRHYHQIYKVDGSTGDIIWAMGGMNSDWDMCSDCNYEWQHHARWRDNYTAISLFDNASNGDDNDESTGRGMVLDLDTDNMSATLRTAFYPLQSHPIQSQGNTHLSTSGNWVLGWGSSPWISEYYPNGTMIYSAALGGQNLSDGPVANYRAFKSTTWQGFPKAVPDIAIDGTTVYASWNGATEVQMWEVVVGDSSAPRTLSSSVNASRSTFETTLTLPSNAPYIQVRAYSGNSRVLGASAVLSSSNGTSAFDGRVHHLSSPESVSWSGPSCGNYQVVEVKSSSKKVAGSLGLLFAAVLFTTSFVAS</sequence>
<evidence type="ECO:0000313" key="1">
    <source>
        <dbReference type="EMBL" id="TFK53441.1"/>
    </source>
</evidence>
<gene>
    <name evidence="1" type="ORF">OE88DRAFT_1806391</name>
</gene>